<reference evidence="1 2" key="1">
    <citation type="submission" date="2017-05" db="EMBL/GenBank/DDBJ databases">
        <title>Genome Sequence of Loktanella vestfoldensis Strain SMR4r Isolated from a Culture of the Diatom Skeletonema marinoi.</title>
        <authorList>
            <person name="Topel M."/>
            <person name="Pinder M.I.M."/>
            <person name="Johansson O.N."/>
            <person name="Kourtchenko O."/>
            <person name="Godhe A."/>
            <person name="Clarke A.K."/>
        </authorList>
    </citation>
    <scope>NUCLEOTIDE SEQUENCE [LARGE SCALE GENOMIC DNA]</scope>
    <source>
        <strain evidence="1 2">SMR4r</strain>
    </source>
</reference>
<organism evidence="1 2">
    <name type="scientific">Yoonia vestfoldensis</name>
    <dbReference type="NCBI Taxonomy" id="245188"/>
    <lineage>
        <taxon>Bacteria</taxon>
        <taxon>Pseudomonadati</taxon>
        <taxon>Pseudomonadota</taxon>
        <taxon>Alphaproteobacteria</taxon>
        <taxon>Rhodobacterales</taxon>
        <taxon>Paracoccaceae</taxon>
        <taxon>Yoonia</taxon>
    </lineage>
</organism>
<gene>
    <name evidence="1" type="ORF">LOKVESSMR4R_03436</name>
</gene>
<protein>
    <submittedName>
        <fullName evidence="1">CBS domain-containing protein</fullName>
    </submittedName>
</protein>
<evidence type="ECO:0000313" key="1">
    <source>
        <dbReference type="EMBL" id="ARU02708.1"/>
    </source>
</evidence>
<dbReference type="EMBL" id="CP021431">
    <property type="protein sequence ID" value="ARU02708.1"/>
    <property type="molecule type" value="Genomic_DNA"/>
</dbReference>
<proteinExistence type="predicted"/>
<sequence>MSEYSKIAQARLAELMELQGRRMPPATHLAKAENQAGATQSIKTIRNFFNTSQWKTVIIKDGDRLIGYITADALLRAQNRTQDAAILV</sequence>
<evidence type="ECO:0000313" key="2">
    <source>
        <dbReference type="Proteomes" id="UP000195273"/>
    </source>
</evidence>
<name>A0A1Y0EGX5_9RHOB</name>
<dbReference type="AlphaFoldDB" id="A0A1Y0EGX5"/>
<dbReference type="KEGG" id="lvs:LOKVESSMR4R_03436"/>
<accession>A0A1Y0EGX5</accession>
<keyword evidence="2" id="KW-1185">Reference proteome</keyword>
<dbReference type="Proteomes" id="UP000195273">
    <property type="component" value="Chromosome"/>
</dbReference>